<comment type="caution">
    <text evidence="2">The sequence shown here is derived from an EMBL/GenBank/DDBJ whole genome shotgun (WGS) entry which is preliminary data.</text>
</comment>
<dbReference type="Pfam" id="PF04480">
    <property type="entry name" value="DUF559"/>
    <property type="match status" value="1"/>
</dbReference>
<gene>
    <name evidence="2" type="ORF">M9979_02785</name>
</gene>
<evidence type="ECO:0000313" key="2">
    <source>
        <dbReference type="EMBL" id="MCP3733806.1"/>
    </source>
</evidence>
<evidence type="ECO:0000313" key="3">
    <source>
        <dbReference type="Proteomes" id="UP001139486"/>
    </source>
</evidence>
<feature type="domain" description="DUF559" evidence="1">
    <location>
        <begin position="2"/>
        <end position="108"/>
    </location>
</feature>
<dbReference type="RefSeq" id="WP_254287819.1">
    <property type="nucleotide sequence ID" value="NZ_JAMLDY010000003.1"/>
</dbReference>
<dbReference type="Proteomes" id="UP001139486">
    <property type="component" value="Unassembled WGS sequence"/>
</dbReference>
<organism evidence="2 3">
    <name type="scientific">Sphingomonas liriopis</name>
    <dbReference type="NCBI Taxonomy" id="2949094"/>
    <lineage>
        <taxon>Bacteria</taxon>
        <taxon>Pseudomonadati</taxon>
        <taxon>Pseudomonadota</taxon>
        <taxon>Alphaproteobacteria</taxon>
        <taxon>Sphingomonadales</taxon>
        <taxon>Sphingomonadaceae</taxon>
        <taxon>Sphingomonas</taxon>
    </lineage>
</organism>
<evidence type="ECO:0000259" key="1">
    <source>
        <dbReference type="Pfam" id="PF04480"/>
    </source>
</evidence>
<name>A0A9X2HSZ5_9SPHN</name>
<accession>A0A9X2HSZ5</accession>
<proteinExistence type="predicted"/>
<dbReference type="InterPro" id="IPR007569">
    <property type="entry name" value="DUF559"/>
</dbReference>
<dbReference type="AlphaFoldDB" id="A0A9X2HSZ5"/>
<reference evidence="2" key="1">
    <citation type="submission" date="2022-05" db="EMBL/GenBank/DDBJ databases">
        <title>Sphingomonas sp. strain RP10 Genome sequencing and assembly.</title>
        <authorList>
            <person name="Kim I."/>
        </authorList>
    </citation>
    <scope>NUCLEOTIDE SEQUENCE</scope>
    <source>
        <strain evidence="2">RP10</strain>
    </source>
</reference>
<dbReference type="InterPro" id="IPR047216">
    <property type="entry name" value="Endonuclease_DUF559_bact"/>
</dbReference>
<keyword evidence="3" id="KW-1185">Reference proteome</keyword>
<dbReference type="PANTHER" id="PTHR38590">
    <property type="entry name" value="BLL0828 PROTEIN"/>
    <property type="match status" value="1"/>
</dbReference>
<dbReference type="SUPFAM" id="SSF52980">
    <property type="entry name" value="Restriction endonuclease-like"/>
    <property type="match status" value="1"/>
</dbReference>
<dbReference type="Gene3D" id="3.40.960.10">
    <property type="entry name" value="VSR Endonuclease"/>
    <property type="match status" value="1"/>
</dbReference>
<dbReference type="PANTHER" id="PTHR38590:SF1">
    <property type="entry name" value="BLL0828 PROTEIN"/>
    <property type="match status" value="1"/>
</dbReference>
<dbReference type="CDD" id="cd01038">
    <property type="entry name" value="Endonuclease_DUF559"/>
    <property type="match status" value="1"/>
</dbReference>
<sequence length="124" mass="14027">MEQRTKARQLRANATDAERRLWQYLSARQIAGARFNRQVPVGPFICDFVARSAKLIVEVDGGQHSWQSEQDAERTRYLEGLGFTVLRFWNNDVVEHTEGVVDAIASALARLPSPSPSREREGNT</sequence>
<dbReference type="EMBL" id="JAMLDY010000003">
    <property type="protein sequence ID" value="MCP3733806.1"/>
    <property type="molecule type" value="Genomic_DNA"/>
</dbReference>
<protein>
    <submittedName>
        <fullName evidence="2">DUF559 domain-containing protein</fullName>
    </submittedName>
</protein>
<dbReference type="InterPro" id="IPR011335">
    <property type="entry name" value="Restrct_endonuc-II-like"/>
</dbReference>